<evidence type="ECO:0000259" key="3">
    <source>
        <dbReference type="Pfam" id="PF02894"/>
    </source>
</evidence>
<protein>
    <submittedName>
        <fullName evidence="4 5">Oxidoreductase</fullName>
    </submittedName>
</protein>
<dbReference type="Pfam" id="PF01408">
    <property type="entry name" value="GFO_IDH_MocA"/>
    <property type="match status" value="1"/>
</dbReference>
<proteinExistence type="inferred from homology"/>
<dbReference type="InterPro" id="IPR036291">
    <property type="entry name" value="NAD(P)-bd_dom_sf"/>
</dbReference>
<dbReference type="InterPro" id="IPR000683">
    <property type="entry name" value="Gfo/Idh/MocA-like_OxRdtase_N"/>
</dbReference>
<comment type="caution">
    <text evidence="5">The sequence shown here is derived from an EMBL/GenBank/DDBJ whole genome shotgun (WGS) entry which is preliminary data.</text>
</comment>
<dbReference type="EMBL" id="BHEO01000008">
    <property type="protein sequence ID" value="GBU05362.1"/>
    <property type="molecule type" value="Genomic_DNA"/>
</dbReference>
<dbReference type="Proteomes" id="UP000702954">
    <property type="component" value="Unassembled WGS sequence"/>
</dbReference>
<accession>A0A4R3JRT1</accession>
<reference evidence="5 6" key="2">
    <citation type="submission" date="2019-03" db="EMBL/GenBank/DDBJ databases">
        <title>Genomic Encyclopedia of Type Strains, Phase IV (KMG-IV): sequencing the most valuable type-strain genomes for metagenomic binning, comparative biology and taxonomic classification.</title>
        <authorList>
            <person name="Goeker M."/>
        </authorList>
    </citation>
    <scope>NUCLEOTIDE SEQUENCE [LARGE SCALE GENOMIC DNA]</scope>
    <source>
        <strain evidence="5 6">DSM 103426</strain>
    </source>
</reference>
<dbReference type="Gene3D" id="3.30.360.10">
    <property type="entry name" value="Dihydrodipicolinate Reductase, domain 2"/>
    <property type="match status" value="1"/>
</dbReference>
<dbReference type="GO" id="GO:0000166">
    <property type="term" value="F:nucleotide binding"/>
    <property type="evidence" value="ECO:0007669"/>
    <property type="project" value="InterPro"/>
</dbReference>
<feature type="domain" description="Gfo/Idh/MocA-like oxidoreductase C-terminal" evidence="3">
    <location>
        <begin position="141"/>
        <end position="420"/>
    </location>
</feature>
<dbReference type="Pfam" id="PF02894">
    <property type="entry name" value="GFO_IDH_MocA_C"/>
    <property type="match status" value="1"/>
</dbReference>
<organism evidence="5 6">
    <name type="scientific">Faecalimonas umbilicata</name>
    <dbReference type="NCBI Taxonomy" id="1912855"/>
    <lineage>
        <taxon>Bacteria</taxon>
        <taxon>Bacillati</taxon>
        <taxon>Bacillota</taxon>
        <taxon>Clostridia</taxon>
        <taxon>Lachnospirales</taxon>
        <taxon>Lachnospiraceae</taxon>
        <taxon>Faecalimonas</taxon>
    </lineage>
</organism>
<reference evidence="4 7" key="1">
    <citation type="journal article" date="2018" name="Int. J. Syst. Evol. Microbiol.">
        <title>Draft Genome Sequence of Faecalimonas umbilicata JCM 30896T, an Acetate-Producing Bacterium Isolated from Human Feces.</title>
        <authorList>
            <person name="Sakamoto M."/>
            <person name="Ikeyama N."/>
            <person name="Yuki M."/>
            <person name="Ohkuma M."/>
        </authorList>
    </citation>
    <scope>NUCLEOTIDE SEQUENCE [LARGE SCALE GENOMIC DNA]</scope>
    <source>
        <strain evidence="4 7">EGH7</strain>
    </source>
</reference>
<comment type="similarity">
    <text evidence="1">Belongs to the Gfo/Idh/MocA family.</text>
</comment>
<dbReference type="SUPFAM" id="SSF55347">
    <property type="entry name" value="Glyceraldehyde-3-phosphate dehydrogenase-like, C-terminal domain"/>
    <property type="match status" value="1"/>
</dbReference>
<dbReference type="Proteomes" id="UP000294613">
    <property type="component" value="Unassembled WGS sequence"/>
</dbReference>
<evidence type="ECO:0000313" key="7">
    <source>
        <dbReference type="Proteomes" id="UP000702954"/>
    </source>
</evidence>
<dbReference type="AlphaFoldDB" id="A0A4R3JRT1"/>
<dbReference type="EMBL" id="SLZV01000002">
    <property type="protein sequence ID" value="TCS69855.1"/>
    <property type="molecule type" value="Genomic_DNA"/>
</dbReference>
<evidence type="ECO:0000256" key="1">
    <source>
        <dbReference type="ARBA" id="ARBA00010928"/>
    </source>
</evidence>
<dbReference type="InterPro" id="IPR051450">
    <property type="entry name" value="Gfo/Idh/MocA_Oxidoreductases"/>
</dbReference>
<evidence type="ECO:0000259" key="2">
    <source>
        <dbReference type="Pfam" id="PF01408"/>
    </source>
</evidence>
<evidence type="ECO:0000313" key="6">
    <source>
        <dbReference type="Proteomes" id="UP000294613"/>
    </source>
</evidence>
<dbReference type="PANTHER" id="PTHR43377:SF2">
    <property type="entry name" value="BINDING ROSSMANN FOLD OXIDOREDUCTASE, PUTATIVE (AFU_ORTHOLOGUE AFUA_4G00560)-RELATED"/>
    <property type="match status" value="1"/>
</dbReference>
<evidence type="ECO:0000313" key="5">
    <source>
        <dbReference type="EMBL" id="TCS69855.1"/>
    </source>
</evidence>
<dbReference type="InterPro" id="IPR004104">
    <property type="entry name" value="Gfo/Idh/MocA-like_OxRdtase_C"/>
</dbReference>
<dbReference type="PANTHER" id="PTHR43377">
    <property type="entry name" value="BILIVERDIN REDUCTASE A"/>
    <property type="match status" value="1"/>
</dbReference>
<dbReference type="Gene3D" id="3.40.50.720">
    <property type="entry name" value="NAD(P)-binding Rossmann-like Domain"/>
    <property type="match status" value="1"/>
</dbReference>
<keyword evidence="7" id="KW-1185">Reference proteome</keyword>
<evidence type="ECO:0000313" key="4">
    <source>
        <dbReference type="EMBL" id="GBU05362.1"/>
    </source>
</evidence>
<dbReference type="SUPFAM" id="SSF51735">
    <property type="entry name" value="NAD(P)-binding Rossmann-fold domains"/>
    <property type="match status" value="1"/>
</dbReference>
<sequence>MSKRIKVALAGLGSRGKDTYAPTAKLFPEKMEIVAIADIDPEKVKAVAAEYQIPEEMCFQSAEEMIAREKLADVMFITTQDRQHVRQAIPALRKGYHLLLEKPISPDLDECREIVKVAQECDRKVIVCHVLRYTPFYTKIKDLIDEGTIGEIVSVNSVENVGYWHQAHSFVRGNWRNSNTTSPMILQKCCHDMDILLWLTGKTCKSVSSFGNTYLFREDKAPEGAAHRCMDGCKVKDQCPYDAEKIYITDPVTGVQNGNTDWPVNVVALHPTVESVREAIQTGPYGRCVYHCDNNVVDHQVVNLNMTDGSTISHTMCAFTAYTAAGNRYAKIMGTLGEIIADMGENTIQVNVFGKEPEVIDVRTLATDFSGHGGGDNRMIEEFLDMLINESGPTKSTTSVEQSVESHYCALAAEESRLNGGAVIELDTYRR</sequence>
<dbReference type="RefSeq" id="WP_116441799.1">
    <property type="nucleotide sequence ID" value="NZ_BHEO01000008.1"/>
</dbReference>
<name>A0A4R3JRT1_9FIRM</name>
<feature type="domain" description="Gfo/Idh/MocA-like oxidoreductase N-terminal" evidence="2">
    <location>
        <begin position="5"/>
        <end position="128"/>
    </location>
</feature>
<gene>
    <name evidence="5" type="ORF">EDD74_10222</name>
    <name evidence="4" type="ORF">FAEUMB_19030</name>
</gene>